<accession>U4LLW6</accession>
<proteinExistence type="predicted"/>
<dbReference type="AlphaFoldDB" id="U4LLW6"/>
<protein>
    <submittedName>
        <fullName evidence="1">Uncharacterized protein</fullName>
    </submittedName>
</protein>
<dbReference type="EMBL" id="HF935890">
    <property type="protein sequence ID" value="CCX32592.1"/>
    <property type="molecule type" value="Genomic_DNA"/>
</dbReference>
<evidence type="ECO:0000313" key="2">
    <source>
        <dbReference type="Proteomes" id="UP000018144"/>
    </source>
</evidence>
<keyword evidence="2" id="KW-1185">Reference proteome</keyword>
<name>U4LLW6_PYROM</name>
<reference evidence="1 2" key="1">
    <citation type="journal article" date="2013" name="PLoS Genet.">
        <title>The genome and development-dependent transcriptomes of Pyronema confluens: a window into fungal evolution.</title>
        <authorList>
            <person name="Traeger S."/>
            <person name="Altegoer F."/>
            <person name="Freitag M."/>
            <person name="Gabaldon T."/>
            <person name="Kempken F."/>
            <person name="Kumar A."/>
            <person name="Marcet-Houben M."/>
            <person name="Poggeler S."/>
            <person name="Stajich J.E."/>
            <person name="Nowrousian M."/>
        </authorList>
    </citation>
    <scope>NUCLEOTIDE SEQUENCE [LARGE SCALE GENOMIC DNA]</scope>
    <source>
        <strain evidence="2">CBS 100304</strain>
        <tissue evidence="1">Vegetative mycelium</tissue>
    </source>
</reference>
<sequence length="80" mass="8930">MALGEGVVCCWCSQPIAEDIGGVMPGTCGHRIHWTCNQEWYTKPEGIYVKNWPCGCSLTLEQKKKANYLINPVKGLKCNE</sequence>
<evidence type="ECO:0000313" key="1">
    <source>
        <dbReference type="EMBL" id="CCX32592.1"/>
    </source>
</evidence>
<dbReference type="Proteomes" id="UP000018144">
    <property type="component" value="Unassembled WGS sequence"/>
</dbReference>
<organism evidence="1 2">
    <name type="scientific">Pyronema omphalodes (strain CBS 100304)</name>
    <name type="common">Pyronema confluens</name>
    <dbReference type="NCBI Taxonomy" id="1076935"/>
    <lineage>
        <taxon>Eukaryota</taxon>
        <taxon>Fungi</taxon>
        <taxon>Dikarya</taxon>
        <taxon>Ascomycota</taxon>
        <taxon>Pezizomycotina</taxon>
        <taxon>Pezizomycetes</taxon>
        <taxon>Pezizales</taxon>
        <taxon>Pyronemataceae</taxon>
        <taxon>Pyronema</taxon>
    </lineage>
</organism>
<gene>
    <name evidence="1" type="ORF">PCON_13432</name>
</gene>